<reference evidence="2" key="1">
    <citation type="submission" date="2022-09" db="EMBL/GenBank/DDBJ databases">
        <title>Rhodovastum sp. nov. RN2-1 isolated from soil in Seongnam, South Korea.</title>
        <authorList>
            <person name="Le N.T."/>
        </authorList>
    </citation>
    <scope>NUCLEOTIDE SEQUENCE</scope>
    <source>
        <strain evidence="2">RN2-1</strain>
    </source>
</reference>
<organism evidence="2 3">
    <name type="scientific">Limobrevibacterium gyesilva</name>
    <dbReference type="NCBI Taxonomy" id="2991712"/>
    <lineage>
        <taxon>Bacteria</taxon>
        <taxon>Pseudomonadati</taxon>
        <taxon>Pseudomonadota</taxon>
        <taxon>Alphaproteobacteria</taxon>
        <taxon>Acetobacterales</taxon>
        <taxon>Acetobacteraceae</taxon>
        <taxon>Limobrevibacterium</taxon>
    </lineage>
</organism>
<dbReference type="EMBL" id="JAPDNT010000005">
    <property type="protein sequence ID" value="MCW3474773.1"/>
    <property type="molecule type" value="Genomic_DNA"/>
</dbReference>
<protein>
    <recommendedName>
        <fullName evidence="4">Lipoprotein</fullName>
    </recommendedName>
</protein>
<keyword evidence="1" id="KW-0732">Signal</keyword>
<comment type="caution">
    <text evidence="2">The sequence shown here is derived from an EMBL/GenBank/DDBJ whole genome shotgun (WGS) entry which is preliminary data.</text>
</comment>
<evidence type="ECO:0008006" key="4">
    <source>
        <dbReference type="Google" id="ProtNLM"/>
    </source>
</evidence>
<feature type="chain" id="PRO_5041335598" description="Lipoprotein" evidence="1">
    <location>
        <begin position="22"/>
        <end position="148"/>
    </location>
</feature>
<feature type="signal peptide" evidence="1">
    <location>
        <begin position="1"/>
        <end position="21"/>
    </location>
</feature>
<gene>
    <name evidence="2" type="ORF">OL599_09270</name>
</gene>
<evidence type="ECO:0000256" key="1">
    <source>
        <dbReference type="SAM" id="SignalP"/>
    </source>
</evidence>
<dbReference type="AlphaFoldDB" id="A0AA41YQI1"/>
<name>A0AA41YQI1_9PROT</name>
<accession>A0AA41YQI1</accession>
<keyword evidence="3" id="KW-1185">Reference proteome</keyword>
<dbReference type="RefSeq" id="WP_264713427.1">
    <property type="nucleotide sequence ID" value="NZ_JAPDNT010000005.1"/>
</dbReference>
<proteinExistence type="predicted"/>
<evidence type="ECO:0000313" key="2">
    <source>
        <dbReference type="EMBL" id="MCW3474773.1"/>
    </source>
</evidence>
<sequence>MQKHRLLLAAFALTGMLTACSPRPPPAPPPPSGTVELNPGSEFDVVGGGGGAGIFFLNGGRYRFTIDGVGPQGADIAVLQTKGEVHRLADIQRFPGTYRVAPAGDVPAGAQAGGLWLENGHGTLLHLLTPSGGRMPPLGTDAVSILMQ</sequence>
<dbReference type="Proteomes" id="UP001165679">
    <property type="component" value="Unassembled WGS sequence"/>
</dbReference>
<dbReference type="PROSITE" id="PS51257">
    <property type="entry name" value="PROKAR_LIPOPROTEIN"/>
    <property type="match status" value="1"/>
</dbReference>
<reference evidence="2" key="2">
    <citation type="submission" date="2022-10" db="EMBL/GenBank/DDBJ databases">
        <authorList>
            <person name="Trinh H.N."/>
        </authorList>
    </citation>
    <scope>NUCLEOTIDE SEQUENCE</scope>
    <source>
        <strain evidence="2">RN2-1</strain>
    </source>
</reference>
<evidence type="ECO:0000313" key="3">
    <source>
        <dbReference type="Proteomes" id="UP001165679"/>
    </source>
</evidence>